<sequence>TDVGHFLLGLAEGLEMAVSSEAQQCFNDATTSFKDFENAFSLISQGFKTYSKDKIESGFIDLGAGLLLIPDIYEQCNIQKFVNEIRAIAEKLESGEAGVFEVIIKEVINIFAHHTAITTEFKMAISDWQNNDFLDSGINVGKILGILLQ</sequence>
<organism evidence="1 2">
    <name type="scientific">Dictyostelium purpureum</name>
    <name type="common">Slime mold</name>
    <dbReference type="NCBI Taxonomy" id="5786"/>
    <lineage>
        <taxon>Eukaryota</taxon>
        <taxon>Amoebozoa</taxon>
        <taxon>Evosea</taxon>
        <taxon>Eumycetozoa</taxon>
        <taxon>Dictyostelia</taxon>
        <taxon>Dictyosteliales</taxon>
        <taxon>Dictyosteliaceae</taxon>
        <taxon>Dictyostelium</taxon>
    </lineage>
</organism>
<dbReference type="PANTHER" id="PTHR38742">
    <property type="entry name" value="PROTEIN GP17"/>
    <property type="match status" value="1"/>
</dbReference>
<protein>
    <submittedName>
        <fullName evidence="1">Uncharacterized protein</fullName>
    </submittedName>
</protein>
<dbReference type="EMBL" id="GL871290">
    <property type="protein sequence ID" value="EGC30924.1"/>
    <property type="molecule type" value="Genomic_DNA"/>
</dbReference>
<dbReference type="PANTHER" id="PTHR38742:SF1">
    <property type="entry name" value="SECRETED PROTEIN C"/>
    <property type="match status" value="1"/>
</dbReference>
<feature type="non-terminal residue" evidence="1">
    <location>
        <position position="149"/>
    </location>
</feature>
<gene>
    <name evidence="1" type="ORF">DICPUDRAFT_11690</name>
</gene>
<reference evidence="2" key="1">
    <citation type="journal article" date="2011" name="Genome Biol.">
        <title>Comparative genomics of the social amoebae Dictyostelium discoideum and Dictyostelium purpureum.</title>
        <authorList>
            <consortium name="US DOE Joint Genome Institute (JGI-PGF)"/>
            <person name="Sucgang R."/>
            <person name="Kuo A."/>
            <person name="Tian X."/>
            <person name="Salerno W."/>
            <person name="Parikh A."/>
            <person name="Feasley C.L."/>
            <person name="Dalin E."/>
            <person name="Tu H."/>
            <person name="Huang E."/>
            <person name="Barry K."/>
            <person name="Lindquist E."/>
            <person name="Shapiro H."/>
            <person name="Bruce D."/>
            <person name="Schmutz J."/>
            <person name="Salamov A."/>
            <person name="Fey P."/>
            <person name="Gaudet P."/>
            <person name="Anjard C."/>
            <person name="Babu M.M."/>
            <person name="Basu S."/>
            <person name="Bushmanova Y."/>
            <person name="van der Wel H."/>
            <person name="Katoh-Kurasawa M."/>
            <person name="Dinh C."/>
            <person name="Coutinho P.M."/>
            <person name="Saito T."/>
            <person name="Elias M."/>
            <person name="Schaap P."/>
            <person name="Kay R.R."/>
            <person name="Henrissat B."/>
            <person name="Eichinger L."/>
            <person name="Rivero F."/>
            <person name="Putnam N.H."/>
            <person name="West C.M."/>
            <person name="Loomis W.F."/>
            <person name="Chisholm R.L."/>
            <person name="Shaulsky G."/>
            <person name="Strassmann J.E."/>
            <person name="Queller D.C."/>
            <person name="Kuspa A."/>
            <person name="Grigoriev I.V."/>
        </authorList>
    </citation>
    <scope>NUCLEOTIDE SEQUENCE [LARGE SCALE GENOMIC DNA]</scope>
    <source>
        <strain evidence="2">QSDP1</strain>
    </source>
</reference>
<dbReference type="CDD" id="cd22935">
    <property type="entry name" value="SctA-like"/>
    <property type="match status" value="1"/>
</dbReference>
<dbReference type="KEGG" id="dpp:DICPUDRAFT_11690"/>
<dbReference type="AlphaFoldDB" id="F0ZYR1"/>
<accession>F0ZYR1</accession>
<dbReference type="Proteomes" id="UP000001064">
    <property type="component" value="Unassembled WGS sequence"/>
</dbReference>
<feature type="non-terminal residue" evidence="1">
    <location>
        <position position="1"/>
    </location>
</feature>
<keyword evidence="2" id="KW-1185">Reference proteome</keyword>
<evidence type="ECO:0000313" key="1">
    <source>
        <dbReference type="EMBL" id="EGC30924.1"/>
    </source>
</evidence>
<name>F0ZYR1_DICPU</name>
<evidence type="ECO:0000313" key="2">
    <source>
        <dbReference type="Proteomes" id="UP000001064"/>
    </source>
</evidence>
<dbReference type="RefSeq" id="XP_003292553.1">
    <property type="nucleotide sequence ID" value="XM_003292505.1"/>
</dbReference>
<dbReference type="VEuPathDB" id="AmoebaDB:DICPUDRAFT_11690"/>
<dbReference type="eggNOG" id="ENOG502RI07">
    <property type="taxonomic scope" value="Eukaryota"/>
</dbReference>
<proteinExistence type="predicted"/>
<dbReference type="InParanoid" id="F0ZYR1"/>
<dbReference type="GeneID" id="10508429"/>
<dbReference type="OrthoDB" id="17718at2759"/>